<protein>
    <submittedName>
        <fullName evidence="1">Uncharacterized protein</fullName>
    </submittedName>
</protein>
<dbReference type="Proteomes" id="UP000308600">
    <property type="component" value="Unassembled WGS sequence"/>
</dbReference>
<dbReference type="EMBL" id="ML208400">
    <property type="protein sequence ID" value="TFK66604.1"/>
    <property type="molecule type" value="Genomic_DNA"/>
</dbReference>
<gene>
    <name evidence="1" type="ORF">BDN72DRAFT_141985</name>
</gene>
<organism evidence="1 2">
    <name type="scientific">Pluteus cervinus</name>
    <dbReference type="NCBI Taxonomy" id="181527"/>
    <lineage>
        <taxon>Eukaryota</taxon>
        <taxon>Fungi</taxon>
        <taxon>Dikarya</taxon>
        <taxon>Basidiomycota</taxon>
        <taxon>Agaricomycotina</taxon>
        <taxon>Agaricomycetes</taxon>
        <taxon>Agaricomycetidae</taxon>
        <taxon>Agaricales</taxon>
        <taxon>Pluteineae</taxon>
        <taxon>Pluteaceae</taxon>
        <taxon>Pluteus</taxon>
    </lineage>
</organism>
<proteinExistence type="predicted"/>
<name>A0ACD3AMY0_9AGAR</name>
<keyword evidence="2" id="KW-1185">Reference proteome</keyword>
<accession>A0ACD3AMY0</accession>
<evidence type="ECO:0000313" key="1">
    <source>
        <dbReference type="EMBL" id="TFK66604.1"/>
    </source>
</evidence>
<sequence length="128" mass="13674">MILLSPIGSSGEAPIRPQSDLLLFGVVLTLQYVRGETRESEEACIASVVHSPAAITALVGIPRSSCPFSVSDITEPFPPGGTFIIWDRSSHPVSSFVSSLPGSLVCYYHGGVVERGFPLLDLPMPNYL</sequence>
<evidence type="ECO:0000313" key="2">
    <source>
        <dbReference type="Proteomes" id="UP000308600"/>
    </source>
</evidence>
<reference evidence="1 2" key="1">
    <citation type="journal article" date="2019" name="Nat. Ecol. Evol.">
        <title>Megaphylogeny resolves global patterns of mushroom evolution.</title>
        <authorList>
            <person name="Varga T."/>
            <person name="Krizsan K."/>
            <person name="Foldi C."/>
            <person name="Dima B."/>
            <person name="Sanchez-Garcia M."/>
            <person name="Sanchez-Ramirez S."/>
            <person name="Szollosi G.J."/>
            <person name="Szarkandi J.G."/>
            <person name="Papp V."/>
            <person name="Albert L."/>
            <person name="Andreopoulos W."/>
            <person name="Angelini C."/>
            <person name="Antonin V."/>
            <person name="Barry K.W."/>
            <person name="Bougher N.L."/>
            <person name="Buchanan P."/>
            <person name="Buyck B."/>
            <person name="Bense V."/>
            <person name="Catcheside P."/>
            <person name="Chovatia M."/>
            <person name="Cooper J."/>
            <person name="Damon W."/>
            <person name="Desjardin D."/>
            <person name="Finy P."/>
            <person name="Geml J."/>
            <person name="Haridas S."/>
            <person name="Hughes K."/>
            <person name="Justo A."/>
            <person name="Karasinski D."/>
            <person name="Kautmanova I."/>
            <person name="Kiss B."/>
            <person name="Kocsube S."/>
            <person name="Kotiranta H."/>
            <person name="LaButti K.M."/>
            <person name="Lechner B.E."/>
            <person name="Liimatainen K."/>
            <person name="Lipzen A."/>
            <person name="Lukacs Z."/>
            <person name="Mihaltcheva S."/>
            <person name="Morgado L.N."/>
            <person name="Niskanen T."/>
            <person name="Noordeloos M.E."/>
            <person name="Ohm R.A."/>
            <person name="Ortiz-Santana B."/>
            <person name="Ovrebo C."/>
            <person name="Racz N."/>
            <person name="Riley R."/>
            <person name="Savchenko A."/>
            <person name="Shiryaev A."/>
            <person name="Soop K."/>
            <person name="Spirin V."/>
            <person name="Szebenyi C."/>
            <person name="Tomsovsky M."/>
            <person name="Tulloss R.E."/>
            <person name="Uehling J."/>
            <person name="Grigoriev I.V."/>
            <person name="Vagvolgyi C."/>
            <person name="Papp T."/>
            <person name="Martin F.M."/>
            <person name="Miettinen O."/>
            <person name="Hibbett D.S."/>
            <person name="Nagy L.G."/>
        </authorList>
    </citation>
    <scope>NUCLEOTIDE SEQUENCE [LARGE SCALE GENOMIC DNA]</scope>
    <source>
        <strain evidence="1 2">NL-1719</strain>
    </source>
</reference>